<evidence type="ECO:0000313" key="3">
    <source>
        <dbReference type="Proteomes" id="UP001054945"/>
    </source>
</evidence>
<proteinExistence type="predicted"/>
<dbReference type="EMBL" id="BPLR01021577">
    <property type="protein sequence ID" value="GIX91367.1"/>
    <property type="molecule type" value="Genomic_DNA"/>
</dbReference>
<sequence length="104" mass="12322">MEKGYDNHYKKIAKKDTAMKEVRNRERRLKNRRSGSIGEKERLLLNEKNPVGPHPGTMIFRALICTYPLHTTPRSIFSSRVDSNLRIEEFYFRKSSKNKRGHFL</sequence>
<accession>A0AAV4P2C5</accession>
<dbReference type="AlphaFoldDB" id="A0AAV4P2C5"/>
<name>A0AAV4P2C5_CAEEX</name>
<protein>
    <submittedName>
        <fullName evidence="2">Uncharacterized protein</fullName>
    </submittedName>
</protein>
<gene>
    <name evidence="2" type="ORF">CEXT_767211</name>
</gene>
<evidence type="ECO:0000313" key="2">
    <source>
        <dbReference type="EMBL" id="GIX91367.1"/>
    </source>
</evidence>
<dbReference type="Proteomes" id="UP001054945">
    <property type="component" value="Unassembled WGS sequence"/>
</dbReference>
<reference evidence="2 3" key="1">
    <citation type="submission" date="2021-06" db="EMBL/GenBank/DDBJ databases">
        <title>Caerostris extrusa draft genome.</title>
        <authorList>
            <person name="Kono N."/>
            <person name="Arakawa K."/>
        </authorList>
    </citation>
    <scope>NUCLEOTIDE SEQUENCE [LARGE SCALE GENOMIC DNA]</scope>
</reference>
<feature type="region of interest" description="Disordered" evidence="1">
    <location>
        <begin position="27"/>
        <end position="50"/>
    </location>
</feature>
<comment type="caution">
    <text evidence="2">The sequence shown here is derived from an EMBL/GenBank/DDBJ whole genome shotgun (WGS) entry which is preliminary data.</text>
</comment>
<keyword evidence="3" id="KW-1185">Reference proteome</keyword>
<evidence type="ECO:0000256" key="1">
    <source>
        <dbReference type="SAM" id="MobiDB-lite"/>
    </source>
</evidence>
<organism evidence="2 3">
    <name type="scientific">Caerostris extrusa</name>
    <name type="common">Bark spider</name>
    <name type="synonym">Caerostris bankana</name>
    <dbReference type="NCBI Taxonomy" id="172846"/>
    <lineage>
        <taxon>Eukaryota</taxon>
        <taxon>Metazoa</taxon>
        <taxon>Ecdysozoa</taxon>
        <taxon>Arthropoda</taxon>
        <taxon>Chelicerata</taxon>
        <taxon>Arachnida</taxon>
        <taxon>Araneae</taxon>
        <taxon>Araneomorphae</taxon>
        <taxon>Entelegynae</taxon>
        <taxon>Araneoidea</taxon>
        <taxon>Araneidae</taxon>
        <taxon>Caerostris</taxon>
    </lineage>
</organism>